<keyword evidence="3 8" id="KW-0349">Heme</keyword>
<evidence type="ECO:0000256" key="1">
    <source>
        <dbReference type="ARBA" id="ARBA00008093"/>
    </source>
</evidence>
<feature type="binding site" description="axial binding residue" evidence="7">
    <location>
        <position position="52"/>
    </location>
    <ligand>
        <name>heme b</name>
        <dbReference type="ChEBI" id="CHEBI:60344"/>
        <note>ligand shared between dimeric partners</note>
    </ligand>
    <ligandPart>
        <name>Fe</name>
        <dbReference type="ChEBI" id="CHEBI:18248"/>
    </ligandPart>
</feature>
<comment type="caution">
    <text evidence="10">The sequence shown here is derived from an EMBL/GenBank/DDBJ whole genome shotgun (WGS) entry which is preliminary data.</text>
</comment>
<gene>
    <name evidence="10" type="primary">bfr</name>
    <name evidence="10" type="ORF">HYX28_00130</name>
</gene>
<sequence length="159" mass="18547">MKGDPKIITMLNEVLKAELTAINQYFLHAEMCENWGYERLAEHTRKESIEEMRHAEKLMERILYLDGTPNMSDYFKIVIGKDVPAQFKSDLQLEVDAVKRLNDFVEQARALGDNGSRDLFQHILEDEEEHIDWLEAQLGMITEIGIQNYLAQQIYEGKE</sequence>
<dbReference type="Gene3D" id="1.20.1260.10">
    <property type="match status" value="1"/>
</dbReference>
<dbReference type="PANTHER" id="PTHR30295:SF0">
    <property type="entry name" value="BACTERIOFERRITIN"/>
    <property type="match status" value="1"/>
</dbReference>
<comment type="catalytic activity">
    <reaction evidence="6">
        <text>4 Fe(2+) + O2 + 4 H(+) = 4 Fe(3+) + 2 H2O</text>
        <dbReference type="Rhea" id="RHEA:11148"/>
        <dbReference type="ChEBI" id="CHEBI:15377"/>
        <dbReference type="ChEBI" id="CHEBI:15378"/>
        <dbReference type="ChEBI" id="CHEBI:15379"/>
        <dbReference type="ChEBI" id="CHEBI:29033"/>
        <dbReference type="ChEBI" id="CHEBI:29034"/>
        <dbReference type="EC" id="1.16.3.1"/>
    </reaction>
</comment>
<keyword evidence="2 6" id="KW-0409">Iron storage</keyword>
<dbReference type="InterPro" id="IPR009078">
    <property type="entry name" value="Ferritin-like_SF"/>
</dbReference>
<evidence type="ECO:0000256" key="5">
    <source>
        <dbReference type="ARBA" id="ARBA00023004"/>
    </source>
</evidence>
<comment type="function">
    <text evidence="6">Iron-storage protein, whose ferroxidase center binds Fe(2+), oxidizes it using dioxygen to Fe(3+), and participates in the subsequent Fe(3+) oxide mineral core formation within the central cavity of the BFR protein shell.</text>
</comment>
<dbReference type="GO" id="GO:0005829">
    <property type="term" value="C:cytosol"/>
    <property type="evidence" value="ECO:0007669"/>
    <property type="project" value="TreeGrafter"/>
</dbReference>
<feature type="binding site" evidence="7">
    <location>
        <position position="130"/>
    </location>
    <ligand>
        <name>Fe cation</name>
        <dbReference type="ChEBI" id="CHEBI:24875"/>
        <label>2</label>
    </ligand>
</feature>
<dbReference type="FunFam" id="1.20.1260.10:FF:000005">
    <property type="entry name" value="Bacterioferritin"/>
    <property type="match status" value="1"/>
</dbReference>
<comment type="similarity">
    <text evidence="1 6 8">Belongs to the bacterioferritin family.</text>
</comment>
<dbReference type="EMBL" id="JACPNR010000001">
    <property type="protein sequence ID" value="MBI2677170.1"/>
    <property type="molecule type" value="Genomic_DNA"/>
</dbReference>
<keyword evidence="5 6" id="KW-0408">Iron</keyword>
<dbReference type="GO" id="GO:0006879">
    <property type="term" value="P:intracellular iron ion homeostasis"/>
    <property type="evidence" value="ECO:0007669"/>
    <property type="project" value="UniProtKB-KW"/>
</dbReference>
<dbReference type="GO" id="GO:0140315">
    <property type="term" value="F:iron ion sequestering activity"/>
    <property type="evidence" value="ECO:0007669"/>
    <property type="project" value="UniProtKB-ARBA"/>
</dbReference>
<feature type="domain" description="Ferritin-like diiron" evidence="9">
    <location>
        <begin position="1"/>
        <end position="145"/>
    </location>
</feature>
<dbReference type="GO" id="GO:0008199">
    <property type="term" value="F:ferric iron binding"/>
    <property type="evidence" value="ECO:0007669"/>
    <property type="project" value="InterPro"/>
</dbReference>
<evidence type="ECO:0000256" key="8">
    <source>
        <dbReference type="RuleBase" id="RU000623"/>
    </source>
</evidence>
<proteinExistence type="inferred from homology"/>
<dbReference type="Proteomes" id="UP000779809">
    <property type="component" value="Unassembled WGS sequence"/>
</dbReference>
<feature type="binding site" evidence="7">
    <location>
        <position position="94"/>
    </location>
    <ligand>
        <name>Fe cation</name>
        <dbReference type="ChEBI" id="CHEBI:24875"/>
        <label>2</label>
    </ligand>
</feature>
<dbReference type="InterPro" id="IPR012347">
    <property type="entry name" value="Ferritin-like"/>
</dbReference>
<feature type="binding site" evidence="7">
    <location>
        <position position="54"/>
    </location>
    <ligand>
        <name>Fe cation</name>
        <dbReference type="ChEBI" id="CHEBI:24875"/>
        <label>1</label>
    </ligand>
</feature>
<dbReference type="InterPro" id="IPR009040">
    <property type="entry name" value="Ferritin-like_diiron"/>
</dbReference>
<dbReference type="GO" id="GO:0004322">
    <property type="term" value="F:ferroxidase activity"/>
    <property type="evidence" value="ECO:0007669"/>
    <property type="project" value="UniProtKB-EC"/>
</dbReference>
<feature type="binding site" evidence="7">
    <location>
        <position position="127"/>
    </location>
    <ligand>
        <name>Fe cation</name>
        <dbReference type="ChEBI" id="CHEBI:24875"/>
        <label>2</label>
    </ligand>
</feature>
<organism evidence="10 11">
    <name type="scientific">Candidatus Korobacter versatilis</name>
    <dbReference type="NCBI Taxonomy" id="658062"/>
    <lineage>
        <taxon>Bacteria</taxon>
        <taxon>Pseudomonadati</taxon>
        <taxon>Acidobacteriota</taxon>
        <taxon>Terriglobia</taxon>
        <taxon>Terriglobales</taxon>
        <taxon>Candidatus Korobacteraceae</taxon>
        <taxon>Candidatus Korobacter</taxon>
    </lineage>
</organism>
<accession>A0A932EPM3</accession>
<evidence type="ECO:0000259" key="9">
    <source>
        <dbReference type="PROSITE" id="PS50905"/>
    </source>
</evidence>
<evidence type="ECO:0000256" key="7">
    <source>
        <dbReference type="PIRSR" id="PIRSR002560-1"/>
    </source>
</evidence>
<dbReference type="GO" id="GO:0020037">
    <property type="term" value="F:heme binding"/>
    <property type="evidence" value="ECO:0007669"/>
    <property type="project" value="TreeGrafter"/>
</dbReference>
<dbReference type="PRINTS" id="PR00601">
    <property type="entry name" value="BACFERRITIN"/>
</dbReference>
<dbReference type="CDD" id="cd00907">
    <property type="entry name" value="Bacterioferritin"/>
    <property type="match status" value="1"/>
</dbReference>
<protein>
    <recommendedName>
        <fullName evidence="6 8">Bacterioferritin</fullName>
        <ecNumber evidence="6">1.16.3.1</ecNumber>
    </recommendedName>
</protein>
<evidence type="ECO:0000313" key="10">
    <source>
        <dbReference type="EMBL" id="MBI2677170.1"/>
    </source>
</evidence>
<dbReference type="PANTHER" id="PTHR30295">
    <property type="entry name" value="BACTERIOFERRITIN"/>
    <property type="match status" value="1"/>
</dbReference>
<dbReference type="EC" id="1.16.3.1" evidence="6"/>
<dbReference type="InterPro" id="IPR002024">
    <property type="entry name" value="Bacterioferritin"/>
</dbReference>
<evidence type="ECO:0000256" key="2">
    <source>
        <dbReference type="ARBA" id="ARBA00022434"/>
    </source>
</evidence>
<reference evidence="10" key="1">
    <citation type="submission" date="2020-07" db="EMBL/GenBank/DDBJ databases">
        <title>Huge and variable diversity of episymbiotic CPR bacteria and DPANN archaea in groundwater ecosystems.</title>
        <authorList>
            <person name="He C.Y."/>
            <person name="Keren R."/>
            <person name="Whittaker M."/>
            <person name="Farag I.F."/>
            <person name="Doudna J."/>
            <person name="Cate J.H.D."/>
            <person name="Banfield J.F."/>
        </authorList>
    </citation>
    <scope>NUCLEOTIDE SEQUENCE</scope>
    <source>
        <strain evidence="10">NC_groundwater_580_Pr5_B-0.1um_64_19</strain>
    </source>
</reference>
<dbReference type="InterPro" id="IPR008331">
    <property type="entry name" value="Ferritin_DPS_dom"/>
</dbReference>
<feature type="binding site" evidence="7">
    <location>
        <position position="51"/>
    </location>
    <ligand>
        <name>Fe cation</name>
        <dbReference type="ChEBI" id="CHEBI:24875"/>
        <label>1</label>
    </ligand>
</feature>
<dbReference type="AlphaFoldDB" id="A0A932EPM3"/>
<feature type="binding site" evidence="7">
    <location>
        <position position="50"/>
    </location>
    <ligand>
        <name>Fe cation</name>
        <dbReference type="ChEBI" id="CHEBI:24875"/>
        <label>3</label>
    </ligand>
</feature>
<feature type="binding site" evidence="7">
    <location>
        <position position="127"/>
    </location>
    <ligand>
        <name>Fe cation</name>
        <dbReference type="ChEBI" id="CHEBI:24875"/>
        <label>1</label>
    </ligand>
</feature>
<feature type="binding site" evidence="7">
    <location>
        <position position="51"/>
    </location>
    <ligand>
        <name>Fe cation</name>
        <dbReference type="ChEBI" id="CHEBI:24875"/>
        <label>2</label>
    </ligand>
</feature>
<dbReference type="PROSITE" id="PS50905">
    <property type="entry name" value="FERRITIN_LIKE"/>
    <property type="match status" value="1"/>
</dbReference>
<dbReference type="NCBIfam" id="TIGR00754">
    <property type="entry name" value="bfr"/>
    <property type="match status" value="1"/>
</dbReference>
<evidence type="ECO:0000256" key="3">
    <source>
        <dbReference type="ARBA" id="ARBA00022617"/>
    </source>
</evidence>
<name>A0A932EPM3_9BACT</name>
<evidence type="ECO:0000256" key="6">
    <source>
        <dbReference type="PIRNR" id="PIRNR002560"/>
    </source>
</evidence>
<dbReference type="Pfam" id="PF00210">
    <property type="entry name" value="Ferritin"/>
    <property type="match status" value="1"/>
</dbReference>
<dbReference type="PROSITE" id="PS00549">
    <property type="entry name" value="BACTERIOFERRITIN"/>
    <property type="match status" value="1"/>
</dbReference>
<dbReference type="PIRSF" id="PIRSF002560">
    <property type="entry name" value="Bacterioferritin"/>
    <property type="match status" value="1"/>
</dbReference>
<evidence type="ECO:0000313" key="11">
    <source>
        <dbReference type="Proteomes" id="UP000779809"/>
    </source>
</evidence>
<dbReference type="GO" id="GO:0006826">
    <property type="term" value="P:iron ion transport"/>
    <property type="evidence" value="ECO:0007669"/>
    <property type="project" value="InterPro"/>
</dbReference>
<dbReference type="SUPFAM" id="SSF47240">
    <property type="entry name" value="Ferritin-like"/>
    <property type="match status" value="1"/>
</dbReference>
<evidence type="ECO:0000256" key="4">
    <source>
        <dbReference type="ARBA" id="ARBA00022723"/>
    </source>
</evidence>
<keyword evidence="4 6" id="KW-0479">Metal-binding</keyword>
<feature type="binding site" evidence="7">
    <location>
        <position position="18"/>
    </location>
    <ligand>
        <name>Fe cation</name>
        <dbReference type="ChEBI" id="CHEBI:24875"/>
        <label>1</label>
    </ligand>
</feature>